<dbReference type="EMBL" id="CALSDN010000003">
    <property type="protein sequence ID" value="CAH6719929.1"/>
    <property type="molecule type" value="Genomic_DNA"/>
</dbReference>
<keyword evidence="2" id="KW-1185">Reference proteome</keyword>
<proteinExistence type="predicted"/>
<organism evidence="1 2">
    <name type="scientific">[Candida] jaroonii</name>
    <dbReference type="NCBI Taxonomy" id="467808"/>
    <lineage>
        <taxon>Eukaryota</taxon>
        <taxon>Fungi</taxon>
        <taxon>Dikarya</taxon>
        <taxon>Ascomycota</taxon>
        <taxon>Saccharomycotina</taxon>
        <taxon>Pichiomycetes</taxon>
        <taxon>Debaryomycetaceae</taxon>
        <taxon>Yamadazyma</taxon>
    </lineage>
</organism>
<comment type="caution">
    <text evidence="1">The sequence shown here is derived from an EMBL/GenBank/DDBJ whole genome shotgun (WGS) entry which is preliminary data.</text>
</comment>
<evidence type="ECO:0000313" key="2">
    <source>
        <dbReference type="Proteomes" id="UP001152531"/>
    </source>
</evidence>
<gene>
    <name evidence="1" type="ORF">CLIB1444_03S00628</name>
</gene>
<accession>A0ACA9Y4M2</accession>
<dbReference type="Proteomes" id="UP001152531">
    <property type="component" value="Unassembled WGS sequence"/>
</dbReference>
<evidence type="ECO:0000313" key="1">
    <source>
        <dbReference type="EMBL" id="CAH6719929.1"/>
    </source>
</evidence>
<sequence length="519" mass="58064">MELPTQLINWLYNVLQPQYLHKQIVYTHVLQFLQKYFSKGFRIRTRVYTSGKTGSSNLLINIYGKLPVADIPVEIWLPLNYPFNGNGQIDGEDGIPMIYVVPDNTQGLFLKPNNFVDSQGKFYHPYITDWHQNCRAGDLNSTKRFNLLVLIDTVSNAFQNDFPIYKSTGPTKPPKPSRVLNHPTGLSSELTGSSVGQRSPPASVLTADITGSRSSNGPPLPLKPFQGSTKQVTTNPRYQSPLPLPSIPSNNEASGYNRTAGPPFSPLQSPLHSRNSLSPYRLSNSGNLSQSPTQDTSSISRADQSPYPTSQSPPIYESVLPKVSIDNLMDQDGPQKSKSNTVILERLSQQINELLTDLPENFNMLEVVNTNSMKVEGLYNQLNHHYSQAIANKEYIDSHITYLTDQLTKVSELNSKLYSLSQINNDDENHIHFPEGKISLDELVIPDSVLTNQLYDISSEIKANKDLIGLISGNFSDKSELINDERFDVCVKAARNIGRDMFWLELIKNEISKKMSISS</sequence>
<protein>
    <submittedName>
        <fullName evidence="1">Uncharacterized protein</fullName>
    </submittedName>
</protein>
<name>A0ACA9Y4M2_9ASCO</name>
<reference evidence="1" key="1">
    <citation type="submission" date="2022-06" db="EMBL/GenBank/DDBJ databases">
        <authorList>
            <person name="Legras J.-L."/>
            <person name="Devillers H."/>
            <person name="Grondin C."/>
        </authorList>
    </citation>
    <scope>NUCLEOTIDE SEQUENCE</scope>
    <source>
        <strain evidence="1">CLIB 1444</strain>
    </source>
</reference>